<dbReference type="SUPFAM" id="SSF50249">
    <property type="entry name" value="Nucleic acid-binding proteins"/>
    <property type="match status" value="1"/>
</dbReference>
<evidence type="ECO:0000313" key="4">
    <source>
        <dbReference type="Proteomes" id="UP001412067"/>
    </source>
</evidence>
<proteinExistence type="predicted"/>
<evidence type="ECO:0000256" key="1">
    <source>
        <dbReference type="SAM" id="MobiDB-lite"/>
    </source>
</evidence>
<reference evidence="3 4" key="1">
    <citation type="journal article" date="2022" name="Nat. Plants">
        <title>Genomes of leafy and leafless Platanthera orchids illuminate the evolution of mycoheterotrophy.</title>
        <authorList>
            <person name="Li M.H."/>
            <person name="Liu K.W."/>
            <person name="Li Z."/>
            <person name="Lu H.C."/>
            <person name="Ye Q.L."/>
            <person name="Zhang D."/>
            <person name="Wang J.Y."/>
            <person name="Li Y.F."/>
            <person name="Zhong Z.M."/>
            <person name="Liu X."/>
            <person name="Yu X."/>
            <person name="Liu D.K."/>
            <person name="Tu X.D."/>
            <person name="Liu B."/>
            <person name="Hao Y."/>
            <person name="Liao X.Y."/>
            <person name="Jiang Y.T."/>
            <person name="Sun W.H."/>
            <person name="Chen J."/>
            <person name="Chen Y.Q."/>
            <person name="Ai Y."/>
            <person name="Zhai J.W."/>
            <person name="Wu S.S."/>
            <person name="Zhou Z."/>
            <person name="Hsiao Y.Y."/>
            <person name="Wu W.L."/>
            <person name="Chen Y.Y."/>
            <person name="Lin Y.F."/>
            <person name="Hsu J.L."/>
            <person name="Li C.Y."/>
            <person name="Wang Z.W."/>
            <person name="Zhao X."/>
            <person name="Zhong W.Y."/>
            <person name="Ma X.K."/>
            <person name="Ma L."/>
            <person name="Huang J."/>
            <person name="Chen G.Z."/>
            <person name="Huang M.Z."/>
            <person name="Huang L."/>
            <person name="Peng D.H."/>
            <person name="Luo Y.B."/>
            <person name="Zou S.Q."/>
            <person name="Chen S.P."/>
            <person name="Lan S."/>
            <person name="Tsai W.C."/>
            <person name="Van de Peer Y."/>
            <person name="Liu Z.J."/>
        </authorList>
    </citation>
    <scope>NUCLEOTIDE SEQUENCE [LARGE SCALE GENOMIC DNA]</scope>
    <source>
        <strain evidence="3">Lor288</strain>
    </source>
</reference>
<dbReference type="Pfam" id="PF17244">
    <property type="entry name" value="CDC24_OB3"/>
    <property type="match status" value="1"/>
</dbReference>
<accession>A0ABR2MPM1</accession>
<dbReference type="PANTHER" id="PTHR36033:SF1">
    <property type="entry name" value="NUCLEIC ACID-BINDING PROTEINS SUPERFAMILY"/>
    <property type="match status" value="1"/>
</dbReference>
<evidence type="ECO:0000259" key="2">
    <source>
        <dbReference type="Pfam" id="PF17244"/>
    </source>
</evidence>
<comment type="caution">
    <text evidence="3">The sequence shown here is derived from an EMBL/GenBank/DDBJ whole genome shotgun (WGS) entry which is preliminary data.</text>
</comment>
<keyword evidence="4" id="KW-1185">Reference proteome</keyword>
<dbReference type="Proteomes" id="UP001412067">
    <property type="component" value="Unassembled WGS sequence"/>
</dbReference>
<feature type="domain" description="Cell division control protein 24 OB" evidence="2">
    <location>
        <begin position="36"/>
        <end position="126"/>
    </location>
</feature>
<sequence length="184" mass="20375">MPVTYSLHKSPLDAMVKIARSRLLNTQAKTLKSLTICCVRLGLVELQHLRPVLSHSLCGHPVCGACDGIVQCSFCHLNCDSELIRYFHLEVTVADEGSNIFAWSTGQTASELLQISPDEFYELPEYSCFLIYPYVSPLRKVSSNRGCGGPRQPNHPSTAQSTKVNSVKLSPEVFPLNNLIHCDI</sequence>
<feature type="compositionally biased region" description="Polar residues" evidence="1">
    <location>
        <begin position="154"/>
        <end position="165"/>
    </location>
</feature>
<dbReference type="InterPro" id="IPR012340">
    <property type="entry name" value="NA-bd_OB-fold"/>
</dbReference>
<feature type="region of interest" description="Disordered" evidence="1">
    <location>
        <begin position="145"/>
        <end position="165"/>
    </location>
</feature>
<dbReference type="InterPro" id="IPR035203">
    <property type="entry name" value="Cdc24_OB3"/>
</dbReference>
<dbReference type="PANTHER" id="PTHR36033">
    <property type="entry name" value="NUCLEIC ACID-BINDING PROTEINS SUPERFAMILY"/>
    <property type="match status" value="1"/>
</dbReference>
<gene>
    <name evidence="3" type="ORF">KSP40_PGU010757</name>
</gene>
<evidence type="ECO:0000313" key="3">
    <source>
        <dbReference type="EMBL" id="KAK8966030.1"/>
    </source>
</evidence>
<protein>
    <recommendedName>
        <fullName evidence="2">Cell division control protein 24 OB domain-containing protein</fullName>
    </recommendedName>
</protein>
<organism evidence="3 4">
    <name type="scientific">Platanthera guangdongensis</name>
    <dbReference type="NCBI Taxonomy" id="2320717"/>
    <lineage>
        <taxon>Eukaryota</taxon>
        <taxon>Viridiplantae</taxon>
        <taxon>Streptophyta</taxon>
        <taxon>Embryophyta</taxon>
        <taxon>Tracheophyta</taxon>
        <taxon>Spermatophyta</taxon>
        <taxon>Magnoliopsida</taxon>
        <taxon>Liliopsida</taxon>
        <taxon>Asparagales</taxon>
        <taxon>Orchidaceae</taxon>
        <taxon>Orchidoideae</taxon>
        <taxon>Orchideae</taxon>
        <taxon>Orchidinae</taxon>
        <taxon>Platanthera</taxon>
    </lineage>
</organism>
<dbReference type="EMBL" id="JBBWWR010000005">
    <property type="protein sequence ID" value="KAK8966030.1"/>
    <property type="molecule type" value="Genomic_DNA"/>
</dbReference>
<name>A0ABR2MPM1_9ASPA</name>